<feature type="region of interest" description="Disordered" evidence="1">
    <location>
        <begin position="204"/>
        <end position="248"/>
    </location>
</feature>
<dbReference type="STRING" id="693977.Deipr_1692"/>
<dbReference type="HOGENOM" id="CLU_035487_0_0_0"/>
<dbReference type="EMBL" id="CP002536">
    <property type="protein sequence ID" value="ADY26826.1"/>
    <property type="molecule type" value="Genomic_DNA"/>
</dbReference>
<name>F0RL34_DEIPM</name>
<dbReference type="RefSeq" id="WP_013615434.1">
    <property type="nucleotide sequence ID" value="NC_015161.1"/>
</dbReference>
<reference evidence="2 3" key="2">
    <citation type="journal article" date="2012" name="Stand. Genomic Sci.">
        <title>Complete genome sequence of the orange-red pigmented, radioresistant Deinococcus proteolyticus type strain (MRP(T)).</title>
        <authorList>
            <person name="Copeland A."/>
            <person name="Zeytun A."/>
            <person name="Yassawong M."/>
            <person name="Nolan M."/>
            <person name="Lucas S."/>
            <person name="Hammon N."/>
            <person name="Deshpande S."/>
            <person name="Cheng J.F."/>
            <person name="Han C."/>
            <person name="Tapia R."/>
            <person name="Goodwin L.A."/>
            <person name="Pitluck S."/>
            <person name="Mavromatis K."/>
            <person name="Liolios K."/>
            <person name="Pagani I."/>
            <person name="Ivanova N."/>
            <person name="Mikhailova N."/>
            <person name="Pati A."/>
            <person name="Chen A."/>
            <person name="Palaniappan K."/>
            <person name="Land M."/>
            <person name="Hauser L."/>
            <person name="Jeffries C.D."/>
            <person name="Brambilla E.M."/>
            <person name="Rohde M."/>
            <person name="Sikorski J."/>
            <person name="Pukall R."/>
            <person name="Goker M."/>
            <person name="Detter J.C."/>
            <person name="Woyke T."/>
            <person name="Bristow J."/>
            <person name="Eisen J.A."/>
            <person name="Markowitz V."/>
            <person name="Hugenholtz P."/>
            <person name="Kyrpides N.C."/>
            <person name="Klenk H.P."/>
            <person name="Lapidus A."/>
        </authorList>
    </citation>
    <scope>NUCLEOTIDE SEQUENCE [LARGE SCALE GENOMIC DNA]</scope>
    <source>
        <strain evidence="3">ATCC 35074 / DSM 20540 / JCM 6276 / NBRC 101906 / NCIMB 13154 / VKM Ac-1939 / CCM 2703 / MRP</strain>
    </source>
</reference>
<reference evidence="3" key="1">
    <citation type="submission" date="2011-02" db="EMBL/GenBank/DDBJ databases">
        <title>The complete sequence of chromosome of Deinococcus proteolyticus DSM 20540.</title>
        <authorList>
            <consortium name="US DOE Joint Genome Institute (JGI-PGF)"/>
            <person name="Lucas S."/>
            <person name="Copeland A."/>
            <person name="Lapidus A."/>
            <person name="Bruce D."/>
            <person name="Goodwin L."/>
            <person name="Pitluck S."/>
            <person name="Kyrpides N."/>
            <person name="Mavromatis K."/>
            <person name="Pagani I."/>
            <person name="Ivanova N."/>
            <person name="Ovchinnikova G."/>
            <person name="Zeytun A."/>
            <person name="Detter J.C."/>
            <person name="Han C."/>
            <person name="Land M."/>
            <person name="Hauser L."/>
            <person name="Markowitz V."/>
            <person name="Cheng J.-F."/>
            <person name="Hugenholtz P."/>
            <person name="Woyke T."/>
            <person name="Wu D."/>
            <person name="Pukall R."/>
            <person name="Steenblock K."/>
            <person name="Brambilla E."/>
            <person name="Klenk H.-P."/>
            <person name="Eisen J.A."/>
        </authorList>
    </citation>
    <scope>NUCLEOTIDE SEQUENCE [LARGE SCALE GENOMIC DNA]</scope>
    <source>
        <strain evidence="3">ATCC 35074 / DSM 20540 / JCM 6276 / NBRC 101906 / NCIMB 13154 / VKM Ac-1939 / CCM 2703 / MRP</strain>
    </source>
</reference>
<gene>
    <name evidence="2" type="ordered locus">Deipr_1692</name>
</gene>
<evidence type="ECO:0000313" key="3">
    <source>
        <dbReference type="Proteomes" id="UP000007718"/>
    </source>
</evidence>
<protein>
    <recommendedName>
        <fullName evidence="4">PEGA domain protein</fullName>
    </recommendedName>
</protein>
<dbReference type="KEGG" id="dpt:Deipr_1692"/>
<proteinExistence type="predicted"/>
<evidence type="ECO:0000313" key="2">
    <source>
        <dbReference type="EMBL" id="ADY26826.1"/>
    </source>
</evidence>
<keyword evidence="3" id="KW-1185">Reference proteome</keyword>
<dbReference type="AlphaFoldDB" id="F0RL34"/>
<dbReference type="Proteomes" id="UP000007718">
    <property type="component" value="Chromosome"/>
</dbReference>
<evidence type="ECO:0008006" key="4">
    <source>
        <dbReference type="Google" id="ProtNLM"/>
    </source>
</evidence>
<evidence type="ECO:0000256" key="1">
    <source>
        <dbReference type="SAM" id="MobiDB-lite"/>
    </source>
</evidence>
<organism evidence="2 3">
    <name type="scientific">Deinococcus proteolyticus (strain ATCC 35074 / DSM 20540 / JCM 6276 / NBRC 101906 / NCIMB 13154 / VKM Ac-1939 / CCM 2703 / MRP)</name>
    <dbReference type="NCBI Taxonomy" id="693977"/>
    <lineage>
        <taxon>Bacteria</taxon>
        <taxon>Thermotogati</taxon>
        <taxon>Deinococcota</taxon>
        <taxon>Deinococci</taxon>
        <taxon>Deinococcales</taxon>
        <taxon>Deinococcaceae</taxon>
        <taxon>Deinococcus</taxon>
    </lineage>
</organism>
<accession>F0RL34</accession>
<dbReference type="OrthoDB" id="74300at2"/>
<sequence length="365" mass="38147">MRRLGGYELQRNLGGTDAAQVWQGAALASEQPALVFVLPAAYLLDARPDLSGQHPALLPLTHSGVAEVPGEGNEPGGRAAYLGSPLPHGAEPLSALSRAGLLALLEALATLHRAGAMHGDVRPELLWHSGAHVYLAGAGVPWQREREQEQPPGSAPDFAQDVRRLGQALAGLREEAGLPVGWLPALRSATSRQAAQELLDRWQSGDEAAEPEPVPAVQTASTPATPARVPPAPPVTLAAPAPAPGQPRGVSPWPWLLTSLALAGVLAGSFWAYPNLQLPGAPQEPPACCEVRYAVRGGEVPVRLRVLEAPPLLTVDPQQAEGTAPGTMQLPGPGEYRIRVSADGYAPQTISVTVPRSLPVTIGLE</sequence>
<dbReference type="eggNOG" id="COG0515">
    <property type="taxonomic scope" value="Bacteria"/>
</dbReference>